<name>A0A0A9H4T8_ARUDO</name>
<organism evidence="1">
    <name type="scientific">Arundo donax</name>
    <name type="common">Giant reed</name>
    <name type="synonym">Donax arundinaceus</name>
    <dbReference type="NCBI Taxonomy" id="35708"/>
    <lineage>
        <taxon>Eukaryota</taxon>
        <taxon>Viridiplantae</taxon>
        <taxon>Streptophyta</taxon>
        <taxon>Embryophyta</taxon>
        <taxon>Tracheophyta</taxon>
        <taxon>Spermatophyta</taxon>
        <taxon>Magnoliopsida</taxon>
        <taxon>Liliopsida</taxon>
        <taxon>Poales</taxon>
        <taxon>Poaceae</taxon>
        <taxon>PACMAD clade</taxon>
        <taxon>Arundinoideae</taxon>
        <taxon>Arundineae</taxon>
        <taxon>Arundo</taxon>
    </lineage>
</organism>
<sequence length="13" mass="1432">MANSTVSPSLRLR</sequence>
<accession>A0A0A9H4T8</accession>
<dbReference type="EMBL" id="GBRH01167082">
    <property type="protein sequence ID" value="JAE30814.1"/>
    <property type="molecule type" value="Transcribed_RNA"/>
</dbReference>
<reference evidence="1" key="2">
    <citation type="journal article" date="2015" name="Data Brief">
        <title>Shoot transcriptome of the giant reed, Arundo donax.</title>
        <authorList>
            <person name="Barrero R.A."/>
            <person name="Guerrero F.D."/>
            <person name="Moolhuijzen P."/>
            <person name="Goolsby J.A."/>
            <person name="Tidwell J."/>
            <person name="Bellgard S.E."/>
            <person name="Bellgard M.I."/>
        </authorList>
    </citation>
    <scope>NUCLEOTIDE SEQUENCE</scope>
    <source>
        <tissue evidence="1">Shoot tissue taken approximately 20 cm above the soil surface</tissue>
    </source>
</reference>
<protein>
    <submittedName>
        <fullName evidence="1">Uncharacterized protein</fullName>
    </submittedName>
</protein>
<reference evidence="1" key="1">
    <citation type="submission" date="2014-09" db="EMBL/GenBank/DDBJ databases">
        <authorList>
            <person name="Magalhaes I.L.F."/>
            <person name="Oliveira U."/>
            <person name="Santos F.R."/>
            <person name="Vidigal T.H.D.A."/>
            <person name="Brescovit A.D."/>
            <person name="Santos A.J."/>
        </authorList>
    </citation>
    <scope>NUCLEOTIDE SEQUENCE</scope>
    <source>
        <tissue evidence="1">Shoot tissue taken approximately 20 cm above the soil surface</tissue>
    </source>
</reference>
<evidence type="ECO:0000313" key="1">
    <source>
        <dbReference type="EMBL" id="JAE30814.1"/>
    </source>
</evidence>
<proteinExistence type="predicted"/>